<proteinExistence type="predicted"/>
<protein>
    <submittedName>
        <fullName evidence="1">STAS domain-containing protein</fullName>
    </submittedName>
</protein>
<dbReference type="InterPro" id="IPR036513">
    <property type="entry name" value="STAS_dom_sf"/>
</dbReference>
<dbReference type="SUPFAM" id="SSF52091">
    <property type="entry name" value="SpoIIaa-like"/>
    <property type="match status" value="1"/>
</dbReference>
<accession>A0ABV1VBE1</accession>
<sequence>MNTTTIDGTSARITPCGDIDYDTLPPLRAAADALPAHVTDLLWDLNHTAFMDVAGLHLLFTPTPPGSGPHRRTTVTGLRPQPHRLLLLAADLNPATFNLLRLLPDTPPFGVQQTTPERP</sequence>
<reference evidence="1 2" key="1">
    <citation type="submission" date="2024-06" db="EMBL/GenBank/DDBJ databases">
        <title>The Natural Products Discovery Center: Release of the First 8490 Sequenced Strains for Exploring Actinobacteria Biosynthetic Diversity.</title>
        <authorList>
            <person name="Kalkreuter E."/>
            <person name="Kautsar S.A."/>
            <person name="Yang D."/>
            <person name="Bader C.D."/>
            <person name="Teijaro C.N."/>
            <person name="Fluegel L."/>
            <person name="Davis C.M."/>
            <person name="Simpson J.R."/>
            <person name="Lauterbach L."/>
            <person name="Steele A.D."/>
            <person name="Gui C."/>
            <person name="Meng S."/>
            <person name="Li G."/>
            <person name="Viehrig K."/>
            <person name="Ye F."/>
            <person name="Su P."/>
            <person name="Kiefer A.F."/>
            <person name="Nichols A."/>
            <person name="Cepeda A.J."/>
            <person name="Yan W."/>
            <person name="Fan B."/>
            <person name="Jiang Y."/>
            <person name="Adhikari A."/>
            <person name="Zheng C.-J."/>
            <person name="Schuster L."/>
            <person name="Cowan T.M."/>
            <person name="Smanski M.J."/>
            <person name="Chevrette M.G."/>
            <person name="De Carvalho L.P.S."/>
            <person name="Shen B."/>
        </authorList>
    </citation>
    <scope>NUCLEOTIDE SEQUENCE [LARGE SCALE GENOMIC DNA]</scope>
    <source>
        <strain evidence="1 2">NPDC000632</strain>
    </source>
</reference>
<organism evidence="1 2">
    <name type="scientific">Streptomyces flaveolus</name>
    <dbReference type="NCBI Taxonomy" id="67297"/>
    <lineage>
        <taxon>Bacteria</taxon>
        <taxon>Bacillati</taxon>
        <taxon>Actinomycetota</taxon>
        <taxon>Actinomycetes</taxon>
        <taxon>Kitasatosporales</taxon>
        <taxon>Streptomycetaceae</taxon>
        <taxon>Streptomyces</taxon>
    </lineage>
</organism>
<evidence type="ECO:0000313" key="2">
    <source>
        <dbReference type="Proteomes" id="UP001490330"/>
    </source>
</evidence>
<dbReference type="CDD" id="cd07043">
    <property type="entry name" value="STAS_anti-anti-sigma_factors"/>
    <property type="match status" value="1"/>
</dbReference>
<evidence type="ECO:0000313" key="1">
    <source>
        <dbReference type="EMBL" id="MER6903807.1"/>
    </source>
</evidence>
<keyword evidence="2" id="KW-1185">Reference proteome</keyword>
<name>A0ABV1VBE1_9ACTN</name>
<dbReference type="EMBL" id="JBEPCV010000005">
    <property type="protein sequence ID" value="MER6903807.1"/>
    <property type="molecule type" value="Genomic_DNA"/>
</dbReference>
<comment type="caution">
    <text evidence="1">The sequence shown here is derived from an EMBL/GenBank/DDBJ whole genome shotgun (WGS) entry which is preliminary data.</text>
</comment>
<gene>
    <name evidence="1" type="ORF">ABT322_08465</name>
</gene>
<dbReference type="Gene3D" id="3.30.750.24">
    <property type="entry name" value="STAS domain"/>
    <property type="match status" value="1"/>
</dbReference>
<dbReference type="Proteomes" id="UP001490330">
    <property type="component" value="Unassembled WGS sequence"/>
</dbReference>
<dbReference type="RefSeq" id="WP_350715422.1">
    <property type="nucleotide sequence ID" value="NZ_JBEPCO010000002.1"/>
</dbReference>